<name>Q9HH94_SACIS</name>
<dbReference type="AlphaFoldDB" id="Q9HH94"/>
<organism evidence="1">
    <name type="scientific">Saccharolobus islandicus</name>
    <name type="common">Sulfolobus islandicus</name>
    <dbReference type="NCBI Taxonomy" id="43080"/>
    <lineage>
        <taxon>Archaea</taxon>
        <taxon>Thermoproteota</taxon>
        <taxon>Thermoprotei</taxon>
        <taxon>Sulfolobales</taxon>
        <taxon>Sulfolobaceae</taxon>
        <taxon>Saccharolobus</taxon>
    </lineage>
</organism>
<keyword evidence="1" id="KW-0614">Plasmid</keyword>
<evidence type="ECO:0000313" key="1">
    <source>
        <dbReference type="EMBL" id="CAC15839.1"/>
    </source>
</evidence>
<geneLocation type="plasmid" evidence="1">
    <name>pHEN7</name>
</geneLocation>
<dbReference type="RefSeq" id="WP_011114823.1">
    <property type="nucleotide sequence ID" value="NC_004853.1"/>
</dbReference>
<dbReference type="EMBL" id="AJ294536">
    <property type="protein sequence ID" value="CAC15839.1"/>
    <property type="molecule type" value="Genomic_DNA"/>
</dbReference>
<protein>
    <submittedName>
        <fullName evidence="1">Uncharacterized protein</fullName>
    </submittedName>
</protein>
<reference evidence="1" key="1">
    <citation type="journal article" date="2000" name="J. Mol. Biol.">
        <title>Evolution of the family of pRN plasmids and their integrase-mediated insertion into the chromosome of the crenarchaeon Sulfolobus solfataricus.</title>
        <authorList>
            <person name="Peng X."/>
            <person name="Holz I."/>
            <person name="Zillig W."/>
            <person name="Garrett R.A."/>
            <person name="She Q."/>
        </authorList>
    </citation>
    <scope>NUCLEOTIDE SEQUENCE [LARGE SCALE GENOMIC DNA]</scope>
    <source>
        <strain evidence="1">HEN7H2</strain>
        <plasmid evidence="1">pHEN7</plasmid>
    </source>
</reference>
<proteinExistence type="predicted"/>
<accession>Q9HH94</accession>
<sequence>MARIEFGQNYIKIRQEKIFLDEASLRILKTWIEVSKDKEPEELESELVISAKALSLLKPSSLREAYRQLYTVLMCRFFEKKRFEEIIDKIYKNCGGQM</sequence>